<keyword evidence="3" id="KW-1185">Reference proteome</keyword>
<dbReference type="Gene3D" id="3.40.190.10">
    <property type="entry name" value="Periplasmic binding protein-like II"/>
    <property type="match status" value="1"/>
</dbReference>
<dbReference type="SUPFAM" id="SSF53850">
    <property type="entry name" value="Periplasmic binding protein-like II"/>
    <property type="match status" value="1"/>
</dbReference>
<dbReference type="EMBL" id="LKHP01000012">
    <property type="protein sequence ID" value="KRQ86278.1"/>
    <property type="molecule type" value="Genomic_DNA"/>
</dbReference>
<keyword evidence="1" id="KW-0732">Signal</keyword>
<evidence type="ECO:0000313" key="3">
    <source>
        <dbReference type="Proteomes" id="UP000052015"/>
    </source>
</evidence>
<dbReference type="OrthoDB" id="55273at2"/>
<reference evidence="2 3" key="1">
    <citation type="submission" date="2015-09" db="EMBL/GenBank/DDBJ databases">
        <title>Draft genome sequence of a Caloramator mitchellensis, a moderate thermophile from the Great Artesian Basin of Australia.</title>
        <authorList>
            <person name="Patel B.K."/>
        </authorList>
    </citation>
    <scope>NUCLEOTIDE SEQUENCE [LARGE SCALE GENOMIC DNA]</scope>
    <source>
        <strain evidence="2 3">VF08</strain>
    </source>
</reference>
<proteinExistence type="predicted"/>
<comment type="caution">
    <text evidence="2">The sequence shown here is derived from an EMBL/GenBank/DDBJ whole genome shotgun (WGS) entry which is preliminary data.</text>
</comment>
<name>A0A0R3JS03_CALMK</name>
<dbReference type="RefSeq" id="WP_057979220.1">
    <property type="nucleotide sequence ID" value="NZ_LKHP01000012.1"/>
</dbReference>
<dbReference type="Pfam" id="PF13416">
    <property type="entry name" value="SBP_bac_8"/>
    <property type="match status" value="1"/>
</dbReference>
<accession>A0A0R3JS03</accession>
<gene>
    <name evidence="2" type="ORF">ABG79_01901</name>
</gene>
<feature type="chain" id="PRO_5038726754" evidence="1">
    <location>
        <begin position="20"/>
        <end position="477"/>
    </location>
</feature>
<feature type="signal peptide" evidence="1">
    <location>
        <begin position="1"/>
        <end position="19"/>
    </location>
</feature>
<sequence length="477" mass="53109">MKKLISLLMAAFMLMSLFAGCSNKSAETNNNTQSNEPKVLRIWSFTDEVKTMAVAFQGKHPDIKVEYTMIPMTNGEYQTKIKSALQAGEGPDVIALEASFVREFIESDYLEDLSDLLPLAQQLKTYQFTIDMATHDGIVKAFSYQATPGAYFYRRSLAKKYFGTDDPEKIQEIVGDMKKFEQAAKVIKEKSKGNTYMVASIGDFTNLFFANRQQPWVVDGKLVIDPKVDELFEVAKSFRQNGYEAQANQWQEGWFAGMNDSLVDAKGNPKQVFSYILPTWGLPYVLMPNSAPKEVKVEGSDKTKTVGKNTAGDWACINGPMPYQWGGTWVAAVKGTKNLDLAKEFVKFVALDEENLKNWALGTYTNEYLKKIDPTIGDKLSQGPGDFVSSQKVVEEIASQFDNAETSKFLAGQNSYKSFAEAAPNISLKLLQGTDDAIQRALNDPLNNYAAGKATKEQALKQFKEAVKNALPELIVE</sequence>
<dbReference type="AlphaFoldDB" id="A0A0R3JS03"/>
<dbReference type="STRING" id="908809.ABG79_01901"/>
<protein>
    <submittedName>
        <fullName evidence="2">Bacterial extracellular solute-binding protein</fullName>
    </submittedName>
</protein>
<dbReference type="Proteomes" id="UP000052015">
    <property type="component" value="Unassembled WGS sequence"/>
</dbReference>
<dbReference type="PANTHER" id="PTHR43649:SF17">
    <property type="entry name" value="ABC TRANSPORTER SOLUTE BINDING PROTEIN-SUGAR TRANSPORT"/>
    <property type="match status" value="1"/>
</dbReference>
<organism evidence="2 3">
    <name type="scientific">Caloramator mitchellensis</name>
    <dbReference type="NCBI Taxonomy" id="908809"/>
    <lineage>
        <taxon>Bacteria</taxon>
        <taxon>Bacillati</taxon>
        <taxon>Bacillota</taxon>
        <taxon>Clostridia</taxon>
        <taxon>Eubacteriales</taxon>
        <taxon>Clostridiaceae</taxon>
        <taxon>Caloramator</taxon>
    </lineage>
</organism>
<dbReference type="PROSITE" id="PS51257">
    <property type="entry name" value="PROKAR_LIPOPROTEIN"/>
    <property type="match status" value="1"/>
</dbReference>
<evidence type="ECO:0000313" key="2">
    <source>
        <dbReference type="EMBL" id="KRQ86278.1"/>
    </source>
</evidence>
<dbReference type="PATRIC" id="fig|908809.3.peg.1904"/>
<evidence type="ECO:0000256" key="1">
    <source>
        <dbReference type="SAM" id="SignalP"/>
    </source>
</evidence>
<dbReference type="InterPro" id="IPR050490">
    <property type="entry name" value="Bact_solute-bd_prot1"/>
</dbReference>
<dbReference type="InterPro" id="IPR006059">
    <property type="entry name" value="SBP"/>
</dbReference>
<dbReference type="PANTHER" id="PTHR43649">
    <property type="entry name" value="ARABINOSE-BINDING PROTEIN-RELATED"/>
    <property type="match status" value="1"/>
</dbReference>